<feature type="transmembrane region" description="Helical" evidence="1">
    <location>
        <begin position="40"/>
        <end position="58"/>
    </location>
</feature>
<feature type="transmembrane region" description="Helical" evidence="1">
    <location>
        <begin position="202"/>
        <end position="229"/>
    </location>
</feature>
<dbReference type="EMBL" id="JAAAHW010008121">
    <property type="protein sequence ID" value="KAF9945082.1"/>
    <property type="molecule type" value="Genomic_DNA"/>
</dbReference>
<sequence length="266" mass="29313">MFICEAMTEYPNNTHFEANVEFSNLVRCFFSKRYQMFTQIIFFITIQTTNIASIAICSQLFDNLLIRIFQLAMVLIGPLCLMSLSSNVWIQVVSCSLILLIFVQWTATFFEHGLVPARVPPVGSDMSRMFESILFNYAFVTAVPSFANAKRPDVSIHKAVGTSVTIMTSLFILVSIVGGMAFDIPTNSTMIQAINSTPGVSTLSQIAGFTFPIVAFITSIPVNTIVLRYNLVQSEVCNKSWANIMAGMVPWLVAIPCMTGSGLPIA</sequence>
<feature type="transmembrane region" description="Helical" evidence="1">
    <location>
        <begin position="64"/>
        <end position="81"/>
    </location>
</feature>
<reference evidence="2" key="1">
    <citation type="journal article" date="2020" name="Fungal Divers.">
        <title>Resolving the Mortierellaceae phylogeny through synthesis of multi-gene phylogenetics and phylogenomics.</title>
        <authorList>
            <person name="Vandepol N."/>
            <person name="Liber J."/>
            <person name="Desiro A."/>
            <person name="Na H."/>
            <person name="Kennedy M."/>
            <person name="Barry K."/>
            <person name="Grigoriev I.V."/>
            <person name="Miller A.N."/>
            <person name="O'Donnell K."/>
            <person name="Stajich J.E."/>
            <person name="Bonito G."/>
        </authorList>
    </citation>
    <scope>NUCLEOTIDE SEQUENCE</scope>
    <source>
        <strain evidence="2">MES-2147</strain>
    </source>
</reference>
<feature type="transmembrane region" description="Helical" evidence="1">
    <location>
        <begin position="159"/>
        <end position="182"/>
    </location>
</feature>
<dbReference type="AlphaFoldDB" id="A0A9P6IRZ1"/>
<protein>
    <recommendedName>
        <fullName evidence="4">Amino acid transporter transmembrane domain-containing protein</fullName>
    </recommendedName>
</protein>
<evidence type="ECO:0000313" key="2">
    <source>
        <dbReference type="EMBL" id="KAF9945082.1"/>
    </source>
</evidence>
<dbReference type="PANTHER" id="PTHR16189">
    <property type="entry name" value="TRANSMEMBRANE PROTEIN 104-RELATED"/>
    <property type="match status" value="1"/>
</dbReference>
<dbReference type="OrthoDB" id="294541at2759"/>
<dbReference type="PANTHER" id="PTHR16189:SF3">
    <property type="entry name" value="AMINO ACID TRANSPORTER TRANSMEMBRANE DOMAIN-CONTAINING PROTEIN"/>
    <property type="match status" value="1"/>
</dbReference>
<feature type="transmembrane region" description="Helical" evidence="1">
    <location>
        <begin position="129"/>
        <end position="147"/>
    </location>
</feature>
<keyword evidence="1" id="KW-1133">Transmembrane helix</keyword>
<organism evidence="2 3">
    <name type="scientific">Modicella reniformis</name>
    <dbReference type="NCBI Taxonomy" id="1440133"/>
    <lineage>
        <taxon>Eukaryota</taxon>
        <taxon>Fungi</taxon>
        <taxon>Fungi incertae sedis</taxon>
        <taxon>Mucoromycota</taxon>
        <taxon>Mortierellomycotina</taxon>
        <taxon>Mortierellomycetes</taxon>
        <taxon>Mortierellales</taxon>
        <taxon>Mortierellaceae</taxon>
        <taxon>Modicella</taxon>
    </lineage>
</organism>
<accession>A0A9P6IRZ1</accession>
<comment type="caution">
    <text evidence="2">The sequence shown here is derived from an EMBL/GenBank/DDBJ whole genome shotgun (WGS) entry which is preliminary data.</text>
</comment>
<proteinExistence type="predicted"/>
<feature type="non-terminal residue" evidence="2">
    <location>
        <position position="266"/>
    </location>
</feature>
<name>A0A9P6IRZ1_9FUNG</name>
<dbReference type="Proteomes" id="UP000749646">
    <property type="component" value="Unassembled WGS sequence"/>
</dbReference>
<keyword evidence="1" id="KW-0472">Membrane</keyword>
<feature type="transmembrane region" description="Helical" evidence="1">
    <location>
        <begin position="241"/>
        <end position="263"/>
    </location>
</feature>
<feature type="transmembrane region" description="Helical" evidence="1">
    <location>
        <begin position="88"/>
        <end position="109"/>
    </location>
</feature>
<evidence type="ECO:0000313" key="3">
    <source>
        <dbReference type="Proteomes" id="UP000749646"/>
    </source>
</evidence>
<keyword evidence="1" id="KW-0812">Transmembrane</keyword>
<keyword evidence="3" id="KW-1185">Reference proteome</keyword>
<evidence type="ECO:0008006" key="4">
    <source>
        <dbReference type="Google" id="ProtNLM"/>
    </source>
</evidence>
<evidence type="ECO:0000256" key="1">
    <source>
        <dbReference type="SAM" id="Phobius"/>
    </source>
</evidence>
<gene>
    <name evidence="2" type="ORF">BGZ65_011203</name>
</gene>